<sequence length="109" mass="13149">MRIVFLPETLVYFNRLADILYEQGYFSFKDSSLKYVDDLLEDIRLNLHSKVKKPAPGYFEKYGHNLLYAVFPKNNTTFWYIFFNIYRQNGELVYLIRYVSNNHVIAQYL</sequence>
<accession>A0A940DRZ7</accession>
<reference evidence="1" key="2">
    <citation type="journal article" date="2021" name="PeerJ">
        <title>Extensive microbial diversity within the chicken gut microbiome revealed by metagenomics and culture.</title>
        <authorList>
            <person name="Gilroy R."/>
            <person name="Ravi A."/>
            <person name="Getino M."/>
            <person name="Pursley I."/>
            <person name="Horton D.L."/>
            <person name="Alikhan N.F."/>
            <person name="Baker D."/>
            <person name="Gharbi K."/>
            <person name="Hall N."/>
            <person name="Watson M."/>
            <person name="Adriaenssens E.M."/>
            <person name="Foster-Nyarko E."/>
            <person name="Jarju S."/>
            <person name="Secka A."/>
            <person name="Antonio M."/>
            <person name="Oren A."/>
            <person name="Chaudhuri R.R."/>
            <person name="La Ragione R."/>
            <person name="Hildebrand F."/>
            <person name="Pallen M.J."/>
        </authorList>
    </citation>
    <scope>NUCLEOTIDE SEQUENCE</scope>
    <source>
        <strain evidence="1">G3-8215</strain>
    </source>
</reference>
<dbReference type="Proteomes" id="UP000725002">
    <property type="component" value="Unassembled WGS sequence"/>
</dbReference>
<protein>
    <submittedName>
        <fullName evidence="1">Uncharacterized protein</fullName>
    </submittedName>
</protein>
<dbReference type="EMBL" id="JADILV010000007">
    <property type="protein sequence ID" value="MBO8482721.1"/>
    <property type="molecule type" value="Genomic_DNA"/>
</dbReference>
<gene>
    <name evidence="1" type="ORF">IAB75_01170</name>
</gene>
<dbReference type="AlphaFoldDB" id="A0A940DRZ7"/>
<evidence type="ECO:0000313" key="2">
    <source>
        <dbReference type="Proteomes" id="UP000725002"/>
    </source>
</evidence>
<comment type="caution">
    <text evidence="1">The sequence shown here is derived from an EMBL/GenBank/DDBJ whole genome shotgun (WGS) entry which is preliminary data.</text>
</comment>
<proteinExistence type="predicted"/>
<evidence type="ECO:0000313" key="1">
    <source>
        <dbReference type="EMBL" id="MBO8482721.1"/>
    </source>
</evidence>
<reference evidence="1" key="1">
    <citation type="submission" date="2020-10" db="EMBL/GenBank/DDBJ databases">
        <authorList>
            <person name="Gilroy R."/>
        </authorList>
    </citation>
    <scope>NUCLEOTIDE SEQUENCE</scope>
    <source>
        <strain evidence="1">G3-8215</strain>
    </source>
</reference>
<name>A0A940DRZ7_9BACT</name>
<organism evidence="1 2">
    <name type="scientific">Candidatus Cryptobacteroides avicola</name>
    <dbReference type="NCBI Taxonomy" id="2840757"/>
    <lineage>
        <taxon>Bacteria</taxon>
        <taxon>Pseudomonadati</taxon>
        <taxon>Bacteroidota</taxon>
        <taxon>Bacteroidia</taxon>
        <taxon>Bacteroidales</taxon>
        <taxon>Candidatus Cryptobacteroides</taxon>
    </lineage>
</organism>